<dbReference type="SUPFAM" id="SSF63829">
    <property type="entry name" value="Calcium-dependent phosphotriesterase"/>
    <property type="match status" value="1"/>
</dbReference>
<dbReference type="RefSeq" id="XP_041289652.1">
    <property type="nucleotide sequence ID" value="XM_041429982.1"/>
</dbReference>
<dbReference type="AlphaFoldDB" id="A0A9P7F0N5"/>
<gene>
    <name evidence="1" type="ORF">F5147DRAFT_525694</name>
</gene>
<reference evidence="1" key="1">
    <citation type="journal article" date="2020" name="New Phytol.">
        <title>Comparative genomics reveals dynamic genome evolution in host specialist ectomycorrhizal fungi.</title>
        <authorList>
            <person name="Lofgren L.A."/>
            <person name="Nguyen N.H."/>
            <person name="Vilgalys R."/>
            <person name="Ruytinx J."/>
            <person name="Liao H.L."/>
            <person name="Branco S."/>
            <person name="Kuo A."/>
            <person name="LaButti K."/>
            <person name="Lipzen A."/>
            <person name="Andreopoulos W."/>
            <person name="Pangilinan J."/>
            <person name="Riley R."/>
            <person name="Hundley H."/>
            <person name="Na H."/>
            <person name="Barry K."/>
            <person name="Grigoriev I.V."/>
            <person name="Stajich J.E."/>
            <person name="Kennedy P.G."/>
        </authorList>
    </citation>
    <scope>NUCLEOTIDE SEQUENCE</scope>
    <source>
        <strain evidence="1">FC423</strain>
    </source>
</reference>
<dbReference type="InterPro" id="IPR015943">
    <property type="entry name" value="WD40/YVTN_repeat-like_dom_sf"/>
</dbReference>
<dbReference type="OrthoDB" id="2654453at2759"/>
<dbReference type="Proteomes" id="UP000823399">
    <property type="component" value="Unassembled WGS sequence"/>
</dbReference>
<organism evidence="1 2">
    <name type="scientific">Suillus discolor</name>
    <dbReference type="NCBI Taxonomy" id="1912936"/>
    <lineage>
        <taxon>Eukaryota</taxon>
        <taxon>Fungi</taxon>
        <taxon>Dikarya</taxon>
        <taxon>Basidiomycota</taxon>
        <taxon>Agaricomycotina</taxon>
        <taxon>Agaricomycetes</taxon>
        <taxon>Agaricomycetidae</taxon>
        <taxon>Boletales</taxon>
        <taxon>Suillineae</taxon>
        <taxon>Suillaceae</taxon>
        <taxon>Suillus</taxon>
    </lineage>
</organism>
<proteinExistence type="predicted"/>
<dbReference type="Gene3D" id="2.130.10.10">
    <property type="entry name" value="YVTN repeat-like/Quinoprotein amine dehydrogenase"/>
    <property type="match status" value="1"/>
</dbReference>
<evidence type="ECO:0000313" key="2">
    <source>
        <dbReference type="Proteomes" id="UP000823399"/>
    </source>
</evidence>
<keyword evidence="2" id="KW-1185">Reference proteome</keyword>
<dbReference type="GeneID" id="64692241"/>
<feature type="non-terminal residue" evidence="1">
    <location>
        <position position="237"/>
    </location>
</feature>
<name>A0A9P7F0N5_9AGAM</name>
<comment type="caution">
    <text evidence="1">The sequence shown here is derived from an EMBL/GenBank/DDBJ whole genome shotgun (WGS) entry which is preliminary data.</text>
</comment>
<dbReference type="EMBL" id="JABBWM010000053">
    <property type="protein sequence ID" value="KAG2100709.1"/>
    <property type="molecule type" value="Genomic_DNA"/>
</dbReference>
<evidence type="ECO:0000313" key="1">
    <source>
        <dbReference type="EMBL" id="KAG2100709.1"/>
    </source>
</evidence>
<protein>
    <submittedName>
        <fullName evidence="1">Uncharacterized protein</fullName>
    </submittedName>
</protein>
<sequence length="237" mass="25747">GTVSCAVWVTTRVGMAETLCYGTGLGYIRFLRSNVQQMQFQEICARRLVSGFKITCMVWDSTSSGANTQIAVGTRDKIVQVLILNTNSQLQSIFSVRLDNIVPKSVAFADNGSVYVFGLYDGNFIKLKGNDGAVVKKYSCQSVIGHAAVNQKKGVFIVDNATNGFTLYRLEGDEEPVQTSVTTALSVSVPKQVTFSAEERLIVGGSDHGSVYVFKRKTGKLFNTLHHSNTGLVQTIA</sequence>
<feature type="non-terminal residue" evidence="1">
    <location>
        <position position="1"/>
    </location>
</feature>
<accession>A0A9P7F0N5</accession>